<protein>
    <submittedName>
        <fullName evidence="2">Uncharacterized protein</fullName>
    </submittedName>
</protein>
<organism evidence="2 3">
    <name type="scientific">Caulobacter segnis</name>
    <dbReference type="NCBI Taxonomy" id="88688"/>
    <lineage>
        <taxon>Bacteria</taxon>
        <taxon>Pseudomonadati</taxon>
        <taxon>Pseudomonadota</taxon>
        <taxon>Alphaproteobacteria</taxon>
        <taxon>Caulobacterales</taxon>
        <taxon>Caulobacteraceae</taxon>
        <taxon>Caulobacter</taxon>
    </lineage>
</organism>
<dbReference type="RefSeq" id="WP_013079686.1">
    <property type="nucleotide sequence ID" value="NZ_CP027850.1"/>
</dbReference>
<evidence type="ECO:0000313" key="2">
    <source>
        <dbReference type="EMBL" id="AVQ02721.1"/>
    </source>
</evidence>
<feature type="compositionally biased region" description="Low complexity" evidence="1">
    <location>
        <begin position="1"/>
        <end position="14"/>
    </location>
</feature>
<gene>
    <name evidence="2" type="ORF">B7G68_13195</name>
</gene>
<name>A0ABM6TIP1_9CAUL</name>
<proteinExistence type="predicted"/>
<feature type="region of interest" description="Disordered" evidence="1">
    <location>
        <begin position="1"/>
        <end position="53"/>
    </location>
</feature>
<evidence type="ECO:0000313" key="3">
    <source>
        <dbReference type="Proteomes" id="UP000240527"/>
    </source>
</evidence>
<dbReference type="EMBL" id="CP027850">
    <property type="protein sequence ID" value="AVQ02721.1"/>
    <property type="molecule type" value="Genomic_DNA"/>
</dbReference>
<reference evidence="2 3" key="1">
    <citation type="journal article" date="2015" name="Biotechnol. Bioeng.">
        <title>Genome sequence and phenotypic characterization of Caulobacter segnis.</title>
        <authorList>
            <person name="Patel S."/>
            <person name="Fletcher B."/>
            <person name="Scott D.C."/>
            <person name="Ely B."/>
        </authorList>
    </citation>
    <scope>NUCLEOTIDE SEQUENCE [LARGE SCALE GENOMIC DNA]</scope>
    <source>
        <strain evidence="2 3">TK0059</strain>
    </source>
</reference>
<feature type="region of interest" description="Disordered" evidence="1">
    <location>
        <begin position="123"/>
        <end position="146"/>
    </location>
</feature>
<keyword evidence="3" id="KW-1185">Reference proteome</keyword>
<accession>A0ABM6TIP1</accession>
<evidence type="ECO:0000256" key="1">
    <source>
        <dbReference type="SAM" id="MobiDB-lite"/>
    </source>
</evidence>
<dbReference type="Proteomes" id="UP000240527">
    <property type="component" value="Chromosome"/>
</dbReference>
<sequence length="146" mass="15142">MTDTPETPGPAAAPEEPPAKPKRAAAPKASAPPLGDSLKNEAEPATETVSEKVGEKVEDVFRAFEKGREDAIEAAAKVAPGLKRAAAKSAYMFCYYLAFGAVYSAELVMSAVPQDSPIRHGFSDGADAAKAAHAHHKRSGGLPQAA</sequence>